<dbReference type="STRING" id="1618384.UW68_C0039G0002"/>
<dbReference type="EMBL" id="LCJG01000039">
    <property type="protein sequence ID" value="KKT72364.1"/>
    <property type="molecule type" value="Genomic_DNA"/>
</dbReference>
<evidence type="ECO:0000313" key="3">
    <source>
        <dbReference type="Proteomes" id="UP000034835"/>
    </source>
</evidence>
<feature type="compositionally biased region" description="Polar residues" evidence="1">
    <location>
        <begin position="60"/>
        <end position="71"/>
    </location>
</feature>
<reference evidence="2 3" key="1">
    <citation type="journal article" date="2015" name="Nature">
        <title>rRNA introns, odd ribosomes, and small enigmatic genomes across a large radiation of phyla.</title>
        <authorList>
            <person name="Brown C.T."/>
            <person name="Hug L.A."/>
            <person name="Thomas B.C."/>
            <person name="Sharon I."/>
            <person name="Castelle C.J."/>
            <person name="Singh A."/>
            <person name="Wilkins M.J."/>
            <person name="Williams K.H."/>
            <person name="Banfield J.F."/>
        </authorList>
    </citation>
    <scope>NUCLEOTIDE SEQUENCE [LARGE SCALE GENOMIC DNA]</scope>
</reference>
<evidence type="ECO:0000256" key="1">
    <source>
        <dbReference type="SAM" id="MobiDB-lite"/>
    </source>
</evidence>
<evidence type="ECO:0000313" key="2">
    <source>
        <dbReference type="EMBL" id="KKT72364.1"/>
    </source>
</evidence>
<feature type="region of interest" description="Disordered" evidence="1">
    <location>
        <begin position="147"/>
        <end position="172"/>
    </location>
</feature>
<proteinExistence type="predicted"/>
<feature type="compositionally biased region" description="Basic and acidic residues" evidence="1">
    <location>
        <begin position="113"/>
        <end position="123"/>
    </location>
</feature>
<dbReference type="AlphaFoldDB" id="A0A0G1MK32"/>
<comment type="caution">
    <text evidence="2">The sequence shown here is derived from an EMBL/GenBank/DDBJ whole genome shotgun (WGS) entry which is preliminary data.</text>
</comment>
<feature type="region of interest" description="Disordered" evidence="1">
    <location>
        <begin position="59"/>
        <end position="78"/>
    </location>
</feature>
<name>A0A0G1MK32_9BACT</name>
<dbReference type="Proteomes" id="UP000034835">
    <property type="component" value="Unassembled WGS sequence"/>
</dbReference>
<gene>
    <name evidence="2" type="ORF">UW68_C0039G0002</name>
</gene>
<protein>
    <submittedName>
        <fullName evidence="2">Uncharacterized protein</fullName>
    </submittedName>
</protein>
<feature type="region of interest" description="Disordered" evidence="1">
    <location>
        <begin position="89"/>
        <end position="123"/>
    </location>
</feature>
<organism evidence="2 3">
    <name type="scientific">Candidatus Collierbacteria bacterium GW2011_GWB1_44_6</name>
    <dbReference type="NCBI Taxonomy" id="1618384"/>
    <lineage>
        <taxon>Bacteria</taxon>
        <taxon>Candidatus Collieribacteriota</taxon>
    </lineage>
</organism>
<accession>A0A0G1MK32</accession>
<sequence length="172" mass="18858">MAIKGSLLRKWQEIADVSGRELGPIVDLLNKQGNPNAIIAKAIREGWSKDKMMTELVGSSEPTLHPTSVNGSDDEKTERVAQLRERLKARAEENEPDSGPVLPGFIVPSGGEGGEKQTRAEQRRAVLRGETKPTLFGRIFKKKADQPEVHFDRHRHTGGGGCSDLRGGQAVW</sequence>